<dbReference type="Proteomes" id="UP000471147">
    <property type="component" value="Unassembled WGS sequence"/>
</dbReference>
<feature type="active site" evidence="1">
    <location>
        <position position="82"/>
    </location>
</feature>
<feature type="binding site" evidence="2">
    <location>
        <position position="341"/>
    </location>
    <ligand>
        <name>FAD</name>
        <dbReference type="ChEBI" id="CHEBI:57692"/>
    </ligand>
</feature>
<dbReference type="SUPFAM" id="SSF51905">
    <property type="entry name" value="FAD/NAD(P)-binding domain"/>
    <property type="match status" value="1"/>
</dbReference>
<organism evidence="3 4">
    <name type="scientific">Sphingorhabdus profundilacus</name>
    <dbReference type="NCBI Taxonomy" id="2509718"/>
    <lineage>
        <taxon>Bacteria</taxon>
        <taxon>Pseudomonadati</taxon>
        <taxon>Pseudomonadota</taxon>
        <taxon>Alphaproteobacteria</taxon>
        <taxon>Sphingomonadales</taxon>
        <taxon>Sphingomonadaceae</taxon>
        <taxon>Sphingorhabdus</taxon>
    </lineage>
</organism>
<sequence length="516" mass="57210">MTNRIKHIVIVGGGSAGWIAAARIAAKNCTDDPDGVHVTLVESAAIGTIGVGEGTWPTMRNTLKKIGISETEFIRQCDGAFKQGAKFVGWTDGTPQDGYYHPLNPPHAATQIDLSSHWIRTRIKEGLDFADAVDFQAALCEAGRAPKSITTPEYGGLANYAYHLDAVKFAKLLSEFSVQKLGVRHVVDDVTSINQSEDGYISSIETKLHGTIAGDLFLDCSGFAALMIEGVYGVPFVPCNDILFADHALALQVPYERDDAPVATHTISTAQDAGWIWDIGLPTRRGTGYVYSSNHTSHDEAEATLRRYVGVIGAEGSTRRIKIRAGHRETFWVKNCVAVGLSNGFLEPLEASALMLIETAVDFVADRLPENRDSMTVLSKQFNAAFTHHWERIIEFLKLHYVLTKRDDTAFWRDNRNPGSIPEGLKERLELWRYHPPSVQDFPYHKEIFSWPSYQYVMHGMGFEADYAALPSSGPDEQLAKHCFATVAQSRQKSVAEMPMHRELLNKINQYGLQPV</sequence>
<dbReference type="InterPro" id="IPR006905">
    <property type="entry name" value="Flavin_halogenase"/>
</dbReference>
<protein>
    <submittedName>
        <fullName evidence="3">Tryptophan 7-halogenase</fullName>
    </submittedName>
</protein>
<feature type="binding site" evidence="2">
    <location>
        <position position="82"/>
    </location>
    <ligand>
        <name>7-chloro-L-tryptophan</name>
        <dbReference type="ChEBI" id="CHEBI:58713"/>
    </ligand>
</feature>
<dbReference type="GO" id="GO:0000166">
    <property type="term" value="F:nucleotide binding"/>
    <property type="evidence" value="ECO:0007669"/>
    <property type="project" value="UniProtKB-KW"/>
</dbReference>
<dbReference type="AlphaFoldDB" id="A0A6I4LWS7"/>
<dbReference type="InterPro" id="IPR050816">
    <property type="entry name" value="Flavin-dep_Halogenase_NPB"/>
</dbReference>
<feature type="binding site" evidence="2">
    <location>
        <begin position="13"/>
        <end position="16"/>
    </location>
    <ligand>
        <name>FAD</name>
        <dbReference type="ChEBI" id="CHEBI:57692"/>
    </ligand>
</feature>
<feature type="binding site" evidence="2">
    <location>
        <position position="190"/>
    </location>
    <ligand>
        <name>FAD</name>
        <dbReference type="ChEBI" id="CHEBI:57692"/>
    </ligand>
</feature>
<comment type="caution">
    <text evidence="3">The sequence shown here is derived from an EMBL/GenBank/DDBJ whole genome shotgun (WGS) entry which is preliminary data.</text>
</comment>
<dbReference type="Gene3D" id="3.50.50.60">
    <property type="entry name" value="FAD/NAD(P)-binding domain"/>
    <property type="match status" value="1"/>
</dbReference>
<reference evidence="3 4" key="1">
    <citation type="submission" date="2019-01" db="EMBL/GenBank/DDBJ databases">
        <title>Sphingorhabdus lacus sp.nov., isolated from an oligotrophic freshwater lake.</title>
        <authorList>
            <person name="Park M."/>
        </authorList>
    </citation>
    <scope>NUCLEOTIDE SEQUENCE [LARGE SCALE GENOMIC DNA]</scope>
    <source>
        <strain evidence="3 4">IMCC26285</strain>
    </source>
</reference>
<dbReference type="InterPro" id="IPR036188">
    <property type="entry name" value="FAD/NAD-bd_sf"/>
</dbReference>
<keyword evidence="2" id="KW-0274">FAD</keyword>
<proteinExistence type="predicted"/>
<keyword evidence="4" id="KW-1185">Reference proteome</keyword>
<dbReference type="InterPro" id="IPR033856">
    <property type="entry name" value="Trp_halogen"/>
</dbReference>
<dbReference type="EMBL" id="SDWJ01000001">
    <property type="protein sequence ID" value="MVZ97471.1"/>
    <property type="molecule type" value="Genomic_DNA"/>
</dbReference>
<name>A0A6I4LWS7_9SPHN</name>
<keyword evidence="2" id="KW-0285">Flavoprotein</keyword>
<dbReference type="PIRSF" id="PIRSF011396">
    <property type="entry name" value="Trp_halogenase"/>
    <property type="match status" value="1"/>
</dbReference>
<accession>A0A6I4LWS7</accession>
<dbReference type="PANTHER" id="PTHR43747">
    <property type="entry name" value="FAD-BINDING PROTEIN"/>
    <property type="match status" value="1"/>
</dbReference>
<keyword evidence="2" id="KW-0547">Nucleotide-binding</keyword>
<evidence type="ECO:0000256" key="2">
    <source>
        <dbReference type="PIRSR" id="PIRSR011396-2"/>
    </source>
</evidence>
<dbReference type="RefSeq" id="WP_160353339.1">
    <property type="nucleotide sequence ID" value="NZ_SDWJ01000001.1"/>
</dbReference>
<dbReference type="Pfam" id="PF04820">
    <property type="entry name" value="Trp_halogenase"/>
    <property type="match status" value="1"/>
</dbReference>
<evidence type="ECO:0000313" key="3">
    <source>
        <dbReference type="EMBL" id="MVZ97471.1"/>
    </source>
</evidence>
<dbReference type="PANTHER" id="PTHR43747:SF4">
    <property type="entry name" value="FLAVIN-DEPENDENT TRYPTOPHAN HALOGENASE"/>
    <property type="match status" value="1"/>
</dbReference>
<evidence type="ECO:0000256" key="1">
    <source>
        <dbReference type="PIRSR" id="PIRSR011396-1"/>
    </source>
</evidence>
<feature type="binding site" evidence="2">
    <location>
        <position position="350"/>
    </location>
    <ligand>
        <name>FAD</name>
        <dbReference type="ChEBI" id="CHEBI:57692"/>
    </ligand>
</feature>
<dbReference type="GO" id="GO:0004497">
    <property type="term" value="F:monooxygenase activity"/>
    <property type="evidence" value="ECO:0007669"/>
    <property type="project" value="InterPro"/>
</dbReference>
<evidence type="ECO:0000313" key="4">
    <source>
        <dbReference type="Proteomes" id="UP000471147"/>
    </source>
</evidence>
<dbReference type="OrthoDB" id="7178350at2"/>
<gene>
    <name evidence="3" type="ORF">EUU23_07105</name>
</gene>